<dbReference type="RefSeq" id="XP_001557241.2">
    <property type="nucleotide sequence ID" value="XM_001557191.2"/>
</dbReference>
<evidence type="ECO:0000313" key="3">
    <source>
        <dbReference type="EMBL" id="ATZ49078.1"/>
    </source>
</evidence>
<dbReference type="AlphaFoldDB" id="A0A384JEP8"/>
<dbReference type="InterPro" id="IPR057678">
    <property type="entry name" value="DUF7918"/>
</dbReference>
<protein>
    <recommendedName>
        <fullName evidence="2">DUF7918 domain-containing protein</fullName>
    </recommendedName>
</protein>
<sequence>MILEERRVGRIRLQLRPSKQKWQLRCRVTLLFTPDNSFPSITTYNQESPQQFSHFPPTSSKMAIIPGVPFIRVTVNAPKIAAEYPDLDDYEDENMQNGPQHKMSVYIESKSGTKFGLQYYIDPAKIPRFHKKKNYCLGFFATVDGKKTSSTVICNENGFKPNNWVHFLAGDRLREPGNTKLRPFQFSEIQIGRPIFHSIVQIADVDSVGDDVPFSHNPKEVSQLGELIVQVWRVRKVVPVATPISTPEQKAMPINTKFHERQLKGRAVTHATEFGKPQKISDQETFYQLEYIDPVSKPLAEFRFKYRSREVLQQMMILPRDRGLTPKGNPAPLPSKPLPRIPAQPTLIESTTKRPCVPNNDAVKGTQASTAQKLKPIAEMAIPPQTTTRLVTTGRSFDQVTGAFLSMPVPSSLSVITSRSFDQTTSNLSTTAFSSLATPTQKLGQIFPKGTIGRMFASAPKVVPATPTVVGKEIRYPTTPAFGSISQVAPPSSILKARLAMPVETPTNAMFKPNSVALASGETSDKSINNQGGESVDNQNNNQRPSELSVTPATPTPIGQVVLEPGTTPFTRVLIEIQRSLGQLRDMAKGFNVTNAVEVQEEISRVVNEVQTEVERQAIPEVNLKREHVVERDEDELEVILERPVKRRHIFTAEDEIIDLTAD</sequence>
<reference evidence="3 4" key="2">
    <citation type="journal article" date="2012" name="Eukaryot. Cell">
        <title>Genome update of Botrytis cinerea strains B05.10 and T4.</title>
        <authorList>
            <person name="Staats M."/>
            <person name="van Kan J.A."/>
        </authorList>
    </citation>
    <scope>NUCLEOTIDE SEQUENCE [LARGE SCALE GENOMIC DNA]</scope>
    <source>
        <strain evidence="3 4">B05.10</strain>
    </source>
</reference>
<gene>
    <name evidence="3" type="ORF">BCIN_04g02710</name>
</gene>
<dbReference type="EMBL" id="CP009808">
    <property type="protein sequence ID" value="ATZ49078.1"/>
    <property type="molecule type" value="Genomic_DNA"/>
</dbReference>
<feature type="compositionally biased region" description="Polar residues" evidence="1">
    <location>
        <begin position="526"/>
        <end position="553"/>
    </location>
</feature>
<dbReference type="Proteomes" id="UP000001798">
    <property type="component" value="Chromosome 4"/>
</dbReference>
<evidence type="ECO:0000259" key="2">
    <source>
        <dbReference type="Pfam" id="PF25534"/>
    </source>
</evidence>
<dbReference type="VEuPathDB" id="FungiDB:Bcin04g02710"/>
<organism evidence="3 4">
    <name type="scientific">Botryotinia fuckeliana (strain B05.10)</name>
    <name type="common">Noble rot fungus</name>
    <name type="synonym">Botrytis cinerea</name>
    <dbReference type="NCBI Taxonomy" id="332648"/>
    <lineage>
        <taxon>Eukaryota</taxon>
        <taxon>Fungi</taxon>
        <taxon>Dikarya</taxon>
        <taxon>Ascomycota</taxon>
        <taxon>Pezizomycotina</taxon>
        <taxon>Leotiomycetes</taxon>
        <taxon>Helotiales</taxon>
        <taxon>Sclerotiniaceae</taxon>
        <taxon>Botrytis</taxon>
    </lineage>
</organism>
<evidence type="ECO:0000313" key="4">
    <source>
        <dbReference type="Proteomes" id="UP000001798"/>
    </source>
</evidence>
<dbReference type="GeneID" id="5437823"/>
<feature type="compositionally biased region" description="Pro residues" evidence="1">
    <location>
        <begin position="329"/>
        <end position="340"/>
    </location>
</feature>
<keyword evidence="4" id="KW-1185">Reference proteome</keyword>
<evidence type="ECO:0000256" key="1">
    <source>
        <dbReference type="SAM" id="MobiDB-lite"/>
    </source>
</evidence>
<dbReference type="PANTHER" id="PTHR36223:SF1">
    <property type="entry name" value="TRANSCRIPTION ELONGATION FACTOR EAF N-TERMINAL DOMAIN-CONTAINING PROTEIN"/>
    <property type="match status" value="1"/>
</dbReference>
<proteinExistence type="predicted"/>
<dbReference type="KEGG" id="bfu:BCIN_04g02710"/>
<dbReference type="PANTHER" id="PTHR36223">
    <property type="entry name" value="BETA-LACTAMASE-TYPE TRANSPEPTIDASE FOLD DOMAIN CONTAINING PROTEIN"/>
    <property type="match status" value="1"/>
</dbReference>
<dbReference type="OrthoDB" id="3364132at2759"/>
<feature type="domain" description="DUF7918" evidence="2">
    <location>
        <begin position="86"/>
        <end position="321"/>
    </location>
</feature>
<reference evidence="3 4" key="3">
    <citation type="journal article" date="2017" name="Mol. Plant Pathol.">
        <title>A gapless genome sequence of the fungus Botrytis cinerea.</title>
        <authorList>
            <person name="Van Kan J.A."/>
            <person name="Stassen J.H."/>
            <person name="Mosbach A."/>
            <person name="Van Der Lee T.A."/>
            <person name="Faino L."/>
            <person name="Farmer A.D."/>
            <person name="Papasotiriou D.G."/>
            <person name="Zhou S."/>
            <person name="Seidl M.F."/>
            <person name="Cottam E."/>
            <person name="Edel D."/>
            <person name="Hahn M."/>
            <person name="Schwartz D.C."/>
            <person name="Dietrich R.A."/>
            <person name="Widdison S."/>
            <person name="Scalliet G."/>
        </authorList>
    </citation>
    <scope>NUCLEOTIDE SEQUENCE [LARGE SCALE GENOMIC DNA]</scope>
    <source>
        <strain evidence="3 4">B05.10</strain>
    </source>
</reference>
<reference evidence="3 4" key="1">
    <citation type="journal article" date="2011" name="PLoS Genet.">
        <title>Genomic analysis of the necrotrophic fungal pathogens Sclerotinia sclerotiorum and Botrytis cinerea.</title>
        <authorList>
            <person name="Amselem J."/>
            <person name="Cuomo C.A."/>
            <person name="van Kan J.A."/>
            <person name="Viaud M."/>
            <person name="Benito E.P."/>
            <person name="Couloux A."/>
            <person name="Coutinho P.M."/>
            <person name="de Vries R.P."/>
            <person name="Dyer P.S."/>
            <person name="Fillinger S."/>
            <person name="Fournier E."/>
            <person name="Gout L."/>
            <person name="Hahn M."/>
            <person name="Kohn L."/>
            <person name="Lapalu N."/>
            <person name="Plummer K.M."/>
            <person name="Pradier J.M."/>
            <person name="Quevillon E."/>
            <person name="Sharon A."/>
            <person name="Simon A."/>
            <person name="ten Have A."/>
            <person name="Tudzynski B."/>
            <person name="Tudzynski P."/>
            <person name="Wincker P."/>
            <person name="Andrew M."/>
            <person name="Anthouard V."/>
            <person name="Beever R.E."/>
            <person name="Beffa R."/>
            <person name="Benoit I."/>
            <person name="Bouzid O."/>
            <person name="Brault B."/>
            <person name="Chen Z."/>
            <person name="Choquer M."/>
            <person name="Collemare J."/>
            <person name="Cotton P."/>
            <person name="Danchin E.G."/>
            <person name="Da Silva C."/>
            <person name="Gautier A."/>
            <person name="Giraud C."/>
            <person name="Giraud T."/>
            <person name="Gonzalez C."/>
            <person name="Grossetete S."/>
            <person name="Guldener U."/>
            <person name="Henrissat B."/>
            <person name="Howlett B.J."/>
            <person name="Kodira C."/>
            <person name="Kretschmer M."/>
            <person name="Lappartient A."/>
            <person name="Leroch M."/>
            <person name="Levis C."/>
            <person name="Mauceli E."/>
            <person name="Neuveglise C."/>
            <person name="Oeser B."/>
            <person name="Pearson M."/>
            <person name="Poulain J."/>
            <person name="Poussereau N."/>
            <person name="Quesneville H."/>
            <person name="Rascle C."/>
            <person name="Schumacher J."/>
            <person name="Segurens B."/>
            <person name="Sexton A."/>
            <person name="Silva E."/>
            <person name="Sirven C."/>
            <person name="Soanes D.M."/>
            <person name="Talbot N.J."/>
            <person name="Templeton M."/>
            <person name="Yandava C."/>
            <person name="Yarden O."/>
            <person name="Zeng Q."/>
            <person name="Rollins J.A."/>
            <person name="Lebrun M.H."/>
            <person name="Dickman M."/>
        </authorList>
    </citation>
    <scope>NUCLEOTIDE SEQUENCE [LARGE SCALE GENOMIC DNA]</scope>
    <source>
        <strain evidence="3 4">B05.10</strain>
    </source>
</reference>
<accession>A0A384JEP8</accession>
<feature type="region of interest" description="Disordered" evidence="1">
    <location>
        <begin position="321"/>
        <end position="340"/>
    </location>
</feature>
<dbReference type="Pfam" id="PF25534">
    <property type="entry name" value="DUF7918"/>
    <property type="match status" value="1"/>
</dbReference>
<name>A0A384JEP8_BOTFB</name>
<feature type="region of interest" description="Disordered" evidence="1">
    <location>
        <begin position="520"/>
        <end position="556"/>
    </location>
</feature>